<name>A0A3M7ACE6_HORWE</name>
<dbReference type="Proteomes" id="UP000276864">
    <property type="component" value="Unassembled WGS sequence"/>
</dbReference>
<proteinExistence type="predicted"/>
<reference evidence="4 5" key="1">
    <citation type="journal article" date="2018" name="BMC Genomics">
        <title>Genomic evidence for intraspecific hybridization in a clonal and extremely halotolerant yeast.</title>
        <authorList>
            <person name="Gostincar C."/>
            <person name="Stajich J.E."/>
            <person name="Zupancic J."/>
            <person name="Zalar P."/>
            <person name="Gunde-Cimerman N."/>
        </authorList>
    </citation>
    <scope>NUCLEOTIDE SEQUENCE [LARGE SCALE GENOMIC DNA]</scope>
    <source>
        <strain evidence="2 5">EXF-6651</strain>
        <strain evidence="3 4">EXF-6669</strain>
    </source>
</reference>
<protein>
    <submittedName>
        <fullName evidence="3">Uncharacterized protein</fullName>
    </submittedName>
</protein>
<comment type="caution">
    <text evidence="3">The sequence shown here is derived from an EMBL/GenBank/DDBJ whole genome shotgun (WGS) entry which is preliminary data.</text>
</comment>
<evidence type="ECO:0000313" key="4">
    <source>
        <dbReference type="Proteomes" id="UP000271337"/>
    </source>
</evidence>
<sequence>MYNIEAIRNLNSSFKEEIPAPGPPPPDPYALQDKTRRRRSPQGCALLDFLRADIFADVYGQHPLSALNFIWITMHMLILFFTIEDKFRTAQDPLWKDIYERRSTLPRDQKRVRLVVAAMASQDPQGLRRFAEAFEHTRTGALHHIWWPGLRVEESGIRERGEGDGEGDVPSDCSVM</sequence>
<dbReference type="EMBL" id="QWIM01001920">
    <property type="protein sequence ID" value="RMY19746.1"/>
    <property type="molecule type" value="Genomic_DNA"/>
</dbReference>
<dbReference type="VEuPathDB" id="FungiDB:BTJ68_15061"/>
<dbReference type="EMBL" id="QWIL01000047">
    <property type="protein sequence ID" value="RMY25147.1"/>
    <property type="molecule type" value="Genomic_DNA"/>
</dbReference>
<evidence type="ECO:0000313" key="5">
    <source>
        <dbReference type="Proteomes" id="UP000276864"/>
    </source>
</evidence>
<dbReference type="Proteomes" id="UP000271337">
    <property type="component" value="Unassembled WGS sequence"/>
</dbReference>
<accession>A0A3M7ACE6</accession>
<feature type="region of interest" description="Disordered" evidence="1">
    <location>
        <begin position="15"/>
        <end position="35"/>
    </location>
</feature>
<evidence type="ECO:0000256" key="1">
    <source>
        <dbReference type="SAM" id="MobiDB-lite"/>
    </source>
</evidence>
<dbReference type="AlphaFoldDB" id="A0A3M7ACE6"/>
<gene>
    <name evidence="2" type="ORF">D0866_12722</name>
    <name evidence="3" type="ORF">D0867_00907</name>
</gene>
<evidence type="ECO:0000313" key="2">
    <source>
        <dbReference type="EMBL" id="RMY19746.1"/>
    </source>
</evidence>
<organism evidence="3 4">
    <name type="scientific">Hortaea werneckii</name>
    <name type="common">Black yeast</name>
    <name type="synonym">Cladosporium werneckii</name>
    <dbReference type="NCBI Taxonomy" id="91943"/>
    <lineage>
        <taxon>Eukaryota</taxon>
        <taxon>Fungi</taxon>
        <taxon>Dikarya</taxon>
        <taxon>Ascomycota</taxon>
        <taxon>Pezizomycotina</taxon>
        <taxon>Dothideomycetes</taxon>
        <taxon>Dothideomycetidae</taxon>
        <taxon>Mycosphaerellales</taxon>
        <taxon>Teratosphaeriaceae</taxon>
        <taxon>Hortaea</taxon>
    </lineage>
</organism>
<dbReference type="OrthoDB" id="5339038at2759"/>
<evidence type="ECO:0000313" key="3">
    <source>
        <dbReference type="EMBL" id="RMY25147.1"/>
    </source>
</evidence>